<dbReference type="Proteomes" id="UP000282741">
    <property type="component" value="Chromosome"/>
</dbReference>
<evidence type="ECO:0000256" key="2">
    <source>
        <dbReference type="ARBA" id="ARBA00022729"/>
    </source>
</evidence>
<dbReference type="AlphaFoldDB" id="A0AAN1VFY5"/>
<evidence type="ECO:0000313" key="5">
    <source>
        <dbReference type="EMBL" id="AZW17414.1"/>
    </source>
</evidence>
<dbReference type="EMBL" id="CP024172">
    <property type="protein sequence ID" value="AZW17414.1"/>
    <property type="molecule type" value="Genomic_DNA"/>
</dbReference>
<dbReference type="Gene3D" id="3.40.50.2300">
    <property type="match status" value="2"/>
</dbReference>
<evidence type="ECO:0000259" key="4">
    <source>
        <dbReference type="Pfam" id="PF13458"/>
    </source>
</evidence>
<dbReference type="PANTHER" id="PTHR30483">
    <property type="entry name" value="LEUCINE-SPECIFIC-BINDING PROTEIN"/>
    <property type="match status" value="1"/>
</dbReference>
<name>A0AAN1VFY5_9BORD</name>
<proteinExistence type="inferred from homology"/>
<accession>A0AAN1VFY5</accession>
<dbReference type="Pfam" id="PF13458">
    <property type="entry name" value="Peripla_BP_6"/>
    <property type="match status" value="1"/>
</dbReference>
<reference evidence="6" key="1">
    <citation type="submission" date="2017-10" db="EMBL/GenBank/DDBJ databases">
        <title>Whole genome sequencing of various Bordetella species.</title>
        <authorList>
            <person name="Weigand M.R."/>
            <person name="Loparev V."/>
            <person name="Peng Y."/>
            <person name="Bowden K.E."/>
            <person name="Tondella M.L."/>
            <person name="Williams M.M."/>
        </authorList>
    </citation>
    <scope>NUCLEOTIDE SEQUENCE [LARGE SCALE GENOMIC DNA]</scope>
    <source>
        <strain evidence="6">H720</strain>
    </source>
</reference>
<dbReference type="SUPFAM" id="SSF53822">
    <property type="entry name" value="Periplasmic binding protein-like I"/>
    <property type="match status" value="1"/>
</dbReference>
<keyword evidence="2" id="KW-0732">Signal</keyword>
<evidence type="ECO:0000256" key="3">
    <source>
        <dbReference type="SAM" id="MobiDB-lite"/>
    </source>
</evidence>
<dbReference type="PANTHER" id="PTHR30483:SF37">
    <property type="entry name" value="ABC TRANSPORTER SUBSTRATE-BINDING PROTEIN"/>
    <property type="match status" value="1"/>
</dbReference>
<comment type="similarity">
    <text evidence="1">Belongs to the leucine-binding protein family.</text>
</comment>
<protein>
    <submittedName>
        <fullName evidence="5">Branched-chain amino acid ABC transporter substrate-binding protein</fullName>
    </submittedName>
</protein>
<dbReference type="InterPro" id="IPR028082">
    <property type="entry name" value="Peripla_BP_I"/>
</dbReference>
<evidence type="ECO:0000313" key="6">
    <source>
        <dbReference type="Proteomes" id="UP000282741"/>
    </source>
</evidence>
<feature type="region of interest" description="Disordered" evidence="3">
    <location>
        <begin position="1"/>
        <end position="21"/>
    </location>
</feature>
<organism evidence="5 6">
    <name type="scientific">Bordetella hinzii</name>
    <dbReference type="NCBI Taxonomy" id="103855"/>
    <lineage>
        <taxon>Bacteria</taxon>
        <taxon>Pseudomonadati</taxon>
        <taxon>Pseudomonadota</taxon>
        <taxon>Betaproteobacteria</taxon>
        <taxon>Burkholderiales</taxon>
        <taxon>Alcaligenaceae</taxon>
        <taxon>Bordetella</taxon>
    </lineage>
</organism>
<feature type="domain" description="Leucine-binding protein" evidence="4">
    <location>
        <begin position="56"/>
        <end position="399"/>
    </location>
</feature>
<evidence type="ECO:0000256" key="1">
    <source>
        <dbReference type="ARBA" id="ARBA00010062"/>
    </source>
</evidence>
<sequence>MDRSGAGRVRRRPRVSSAETSSCERGEAMRLIDKGLLAAVLGAAAAFGQPAWAAEPVRIGVSTYLSGAGAVFGVPAQQAARLLVEKINSAGGIKGAPVELTFIDENHGVDNVVVEYRSLVESGKVDAMIIGLSSSICLAVAPVAEQLKMPTMLWDCGTERIYTDAKYDYVYRTSDYTPSNNVATALYMLKLMPEIKTIAGINQDYAFGRDNWAAFRGAVQALRPDVKIVAEMFPRLGTSDYSTEISRLSALRPDVVFTTLWGGDMNTFVKQASSRALFRHSRLVAANGESSMQQLGKAFPEGAIVGMRGDSWAFNPAMAGNAEHQAFVADFEKRTGAYPSFPSYHMAQAVRAVQQALEANWDGDRKTLQAALLKGWNGLELNDFTGQLKLREDKQAMEGQLLGVATEKSGQDFKTLKQLLVIPPELTSPPVGVKSDDWFKTLSPDVLQRVGTPSE</sequence>
<gene>
    <name evidence="5" type="ORF">CS347_11885</name>
</gene>
<dbReference type="CDD" id="cd06330">
    <property type="entry name" value="PBP1_As_SBP-like"/>
    <property type="match status" value="1"/>
</dbReference>
<dbReference type="InterPro" id="IPR051010">
    <property type="entry name" value="BCAA_transport"/>
</dbReference>
<dbReference type="InterPro" id="IPR028081">
    <property type="entry name" value="Leu-bd"/>
</dbReference>